<sequence>MLGPAVPLYPYQRRWFLDRSRFKIGKFARQTGKTFTTTLEIVDDCFEHAVEGRRARWVILSRGERQAAEAMNEGIKPHAKAYGMAFEAEEFDWEGETGTFKALEVTLPNGSKITALPANPDTARGFSAGVFLDEFAFHKDSNAIWKALFPVISAGHKLRITSTPNGKSGKFYDLDTGKDAAWSRHVVDIEQAVADGLPRNIEELRAGIADDDAWAQEFMLQYLDEASAWLSYELISSVEDDEAGLGRESYQGGPCYIGRDIGRRNDLHVITVLELIGDVLWERERIEQKRATFAQMDEAFDDAMEHYRVARACIDQTGMGEKVVEDAQRRYGSRIEGVLFTASSKLIMATAGKERFEDRTVRIPMGDQPYRTDLHKLRKIAGPTGIPRFVAERDDDHADRTWALFLGINAAGGPAHEYGYRPVPTKPSRFQERPDSDLRMTDLPDEEVRFRVGRALRQRGLY</sequence>
<evidence type="ECO:0000313" key="5">
    <source>
        <dbReference type="Proteomes" id="UP000602124"/>
    </source>
</evidence>
<keyword evidence="5" id="KW-1185">Reference proteome</keyword>
<name>A0A934IW45_9HYPH</name>
<organism evidence="4 5">
    <name type="scientific">Devosia sediminis</name>
    <dbReference type="NCBI Taxonomy" id="2798801"/>
    <lineage>
        <taxon>Bacteria</taxon>
        <taxon>Pseudomonadati</taxon>
        <taxon>Pseudomonadota</taxon>
        <taxon>Alphaproteobacteria</taxon>
        <taxon>Hyphomicrobiales</taxon>
        <taxon>Devosiaceae</taxon>
        <taxon>Devosia</taxon>
    </lineage>
</organism>
<protein>
    <submittedName>
        <fullName evidence="4">Terminase</fullName>
    </submittedName>
</protein>
<gene>
    <name evidence="4" type="ORF">JEQ47_01600</name>
</gene>
<dbReference type="Proteomes" id="UP000602124">
    <property type="component" value="Unassembled WGS sequence"/>
</dbReference>
<dbReference type="InterPro" id="IPR035421">
    <property type="entry name" value="Terminase_6C"/>
</dbReference>
<dbReference type="Gene3D" id="3.40.50.300">
    <property type="entry name" value="P-loop containing nucleotide triphosphate hydrolases"/>
    <property type="match status" value="1"/>
</dbReference>
<feature type="domain" description="Terminase large subunit gp17-like C-terminal" evidence="3">
    <location>
        <begin position="257"/>
        <end position="410"/>
    </location>
</feature>
<dbReference type="InterPro" id="IPR027417">
    <property type="entry name" value="P-loop_NTPase"/>
</dbReference>
<dbReference type="EMBL" id="JAEKMH010000001">
    <property type="protein sequence ID" value="MBJ3783402.1"/>
    <property type="molecule type" value="Genomic_DNA"/>
</dbReference>
<keyword evidence="1" id="KW-1188">Viral release from host cell</keyword>
<accession>A0A934IW45</accession>
<evidence type="ECO:0000256" key="1">
    <source>
        <dbReference type="ARBA" id="ARBA00022612"/>
    </source>
</evidence>
<proteinExistence type="predicted"/>
<dbReference type="Pfam" id="PF17289">
    <property type="entry name" value="Terminase_6C"/>
    <property type="match status" value="1"/>
</dbReference>
<comment type="caution">
    <text evidence="4">The sequence shown here is derived from an EMBL/GenBank/DDBJ whole genome shotgun (WGS) entry which is preliminary data.</text>
</comment>
<dbReference type="RefSeq" id="WP_198874640.1">
    <property type="nucleotide sequence ID" value="NZ_JAEKMH010000001.1"/>
</dbReference>
<dbReference type="AlphaFoldDB" id="A0A934IW45"/>
<reference evidence="4" key="1">
    <citation type="submission" date="2020-12" db="EMBL/GenBank/DDBJ databases">
        <title>Devosia sp. MSA67 isolated from Mo River.</title>
        <authorList>
            <person name="Ma F."/>
            <person name="Zi Z."/>
        </authorList>
    </citation>
    <scope>NUCLEOTIDE SEQUENCE</scope>
    <source>
        <strain evidence="4">MSA67</strain>
    </source>
</reference>
<dbReference type="Gene3D" id="3.30.420.240">
    <property type="match status" value="1"/>
</dbReference>
<dbReference type="Pfam" id="PF03237">
    <property type="entry name" value="Terminase_6N"/>
    <property type="match status" value="1"/>
</dbReference>
<feature type="compositionally biased region" description="Basic and acidic residues" evidence="2">
    <location>
        <begin position="429"/>
        <end position="439"/>
    </location>
</feature>
<feature type="region of interest" description="Disordered" evidence="2">
    <location>
        <begin position="417"/>
        <end position="439"/>
    </location>
</feature>
<evidence type="ECO:0000256" key="2">
    <source>
        <dbReference type="SAM" id="MobiDB-lite"/>
    </source>
</evidence>
<evidence type="ECO:0000259" key="3">
    <source>
        <dbReference type="Pfam" id="PF17289"/>
    </source>
</evidence>
<evidence type="ECO:0000313" key="4">
    <source>
        <dbReference type="EMBL" id="MBJ3783402.1"/>
    </source>
</evidence>